<evidence type="ECO:0000313" key="1">
    <source>
        <dbReference type="EMBL" id="MDN4525052.1"/>
    </source>
</evidence>
<organism evidence="1 2">
    <name type="scientific">Fictibacillus fluitans</name>
    <dbReference type="NCBI Taxonomy" id="3058422"/>
    <lineage>
        <taxon>Bacteria</taxon>
        <taxon>Bacillati</taxon>
        <taxon>Bacillota</taxon>
        <taxon>Bacilli</taxon>
        <taxon>Bacillales</taxon>
        <taxon>Fictibacillaceae</taxon>
        <taxon>Fictibacillus</taxon>
    </lineage>
</organism>
<sequence length="101" mass="9990">MDEFKWNLEGLNTEDVNVSNVQPNYPQYQDMNDPARQCVVVGVCVVGTCIGPCGGCGGCGGCVGCARCAGCVGCARCAGCGGCGGRCGGCGGRCGGCGGHR</sequence>
<proteinExistence type="predicted"/>
<reference evidence="1" key="1">
    <citation type="submission" date="2023-07" db="EMBL/GenBank/DDBJ databases">
        <title>Fictibacillus sp. isolated from freshwater pond.</title>
        <authorList>
            <person name="Kirdat K."/>
            <person name="Bhat A."/>
            <person name="Mourya A."/>
            <person name="Yadav A."/>
        </authorList>
    </citation>
    <scope>NUCLEOTIDE SEQUENCE</scope>
    <source>
        <strain evidence="1">NE201</strain>
    </source>
</reference>
<name>A0ABT8HW93_9BACL</name>
<dbReference type="RefSeq" id="WP_301166093.1">
    <property type="nucleotide sequence ID" value="NZ_JAUHTR010000005.1"/>
</dbReference>
<dbReference type="EMBL" id="JAUHTR010000005">
    <property type="protein sequence ID" value="MDN4525052.1"/>
    <property type="molecule type" value="Genomic_DNA"/>
</dbReference>
<accession>A0ABT8HW93</accession>
<keyword evidence="2" id="KW-1185">Reference proteome</keyword>
<evidence type="ECO:0008006" key="3">
    <source>
        <dbReference type="Google" id="ProtNLM"/>
    </source>
</evidence>
<dbReference type="Proteomes" id="UP001172721">
    <property type="component" value="Unassembled WGS sequence"/>
</dbReference>
<comment type="caution">
    <text evidence="1">The sequence shown here is derived from an EMBL/GenBank/DDBJ whole genome shotgun (WGS) entry which is preliminary data.</text>
</comment>
<protein>
    <recommendedName>
        <fullName evidence="3">Heterocycloanthracin/sonorensin family bacteriocin</fullName>
    </recommendedName>
</protein>
<evidence type="ECO:0000313" key="2">
    <source>
        <dbReference type="Proteomes" id="UP001172721"/>
    </source>
</evidence>
<gene>
    <name evidence="1" type="ORF">QYB97_11220</name>
</gene>